<accession>A0ABV7DFF8</accession>
<evidence type="ECO:0000256" key="3">
    <source>
        <dbReference type="ARBA" id="ARBA00023163"/>
    </source>
</evidence>
<keyword evidence="1" id="KW-0805">Transcription regulation</keyword>
<keyword evidence="3" id="KW-0804">Transcription</keyword>
<feature type="domain" description="HTH luxR-type" evidence="4">
    <location>
        <begin position="195"/>
        <end position="260"/>
    </location>
</feature>
<dbReference type="Gene3D" id="1.10.10.10">
    <property type="entry name" value="Winged helix-like DNA-binding domain superfamily/Winged helix DNA-binding domain"/>
    <property type="match status" value="1"/>
</dbReference>
<protein>
    <submittedName>
        <fullName evidence="5">LuxR C-terminal-related transcriptional regulator</fullName>
    </submittedName>
</protein>
<dbReference type="PROSITE" id="PS50043">
    <property type="entry name" value="HTH_LUXR_2"/>
    <property type="match status" value="1"/>
</dbReference>
<dbReference type="Pfam" id="PF00196">
    <property type="entry name" value="GerE"/>
    <property type="match status" value="1"/>
</dbReference>
<dbReference type="SUPFAM" id="SSF46894">
    <property type="entry name" value="C-terminal effector domain of the bipartite response regulators"/>
    <property type="match status" value="1"/>
</dbReference>
<gene>
    <name evidence="5" type="ORF">ACFOHH_08915</name>
</gene>
<dbReference type="InterPro" id="IPR000792">
    <property type="entry name" value="Tscrpt_reg_LuxR_C"/>
</dbReference>
<dbReference type="Proteomes" id="UP001595377">
    <property type="component" value="Unassembled WGS sequence"/>
</dbReference>
<dbReference type="SMART" id="SM00421">
    <property type="entry name" value="HTH_LUXR"/>
    <property type="match status" value="1"/>
</dbReference>
<dbReference type="PANTHER" id="PTHR44688">
    <property type="entry name" value="DNA-BINDING TRANSCRIPTIONAL ACTIVATOR DEVR_DOSR"/>
    <property type="match status" value="1"/>
</dbReference>
<reference evidence="6" key="1">
    <citation type="journal article" date="2019" name="Int. J. Syst. Evol. Microbiol.">
        <title>The Global Catalogue of Microorganisms (GCM) 10K type strain sequencing project: providing services to taxonomists for standard genome sequencing and annotation.</title>
        <authorList>
            <consortium name="The Broad Institute Genomics Platform"/>
            <consortium name="The Broad Institute Genome Sequencing Center for Infectious Disease"/>
            <person name="Wu L."/>
            <person name="Ma J."/>
        </authorList>
    </citation>
    <scope>NUCLEOTIDE SEQUENCE [LARGE SCALE GENOMIC DNA]</scope>
    <source>
        <strain evidence="6">KCTC 52677</strain>
    </source>
</reference>
<evidence type="ECO:0000313" key="6">
    <source>
        <dbReference type="Proteomes" id="UP001595377"/>
    </source>
</evidence>
<dbReference type="PROSITE" id="PS00622">
    <property type="entry name" value="HTH_LUXR_1"/>
    <property type="match status" value="1"/>
</dbReference>
<dbReference type="InterPro" id="IPR016032">
    <property type="entry name" value="Sig_transdc_resp-reg_C-effctor"/>
</dbReference>
<evidence type="ECO:0000256" key="2">
    <source>
        <dbReference type="ARBA" id="ARBA00023125"/>
    </source>
</evidence>
<keyword evidence="6" id="KW-1185">Reference proteome</keyword>
<dbReference type="RefSeq" id="WP_371747667.1">
    <property type="nucleotide sequence ID" value="NZ_JANFDG010000001.1"/>
</dbReference>
<evidence type="ECO:0000256" key="1">
    <source>
        <dbReference type="ARBA" id="ARBA00023015"/>
    </source>
</evidence>
<dbReference type="EMBL" id="JBHRSP010000015">
    <property type="protein sequence ID" value="MFC3073219.1"/>
    <property type="molecule type" value="Genomic_DNA"/>
</dbReference>
<evidence type="ECO:0000313" key="5">
    <source>
        <dbReference type="EMBL" id="MFC3073219.1"/>
    </source>
</evidence>
<name>A0ABV7DFF8_9HYPH</name>
<comment type="caution">
    <text evidence="5">The sequence shown here is derived from an EMBL/GenBank/DDBJ whole genome shotgun (WGS) entry which is preliminary data.</text>
</comment>
<dbReference type="PRINTS" id="PR00038">
    <property type="entry name" value="HTHLUXR"/>
</dbReference>
<proteinExistence type="predicted"/>
<evidence type="ECO:0000259" key="4">
    <source>
        <dbReference type="PROSITE" id="PS50043"/>
    </source>
</evidence>
<keyword evidence="2" id="KW-0238">DNA-binding</keyword>
<dbReference type="InterPro" id="IPR036388">
    <property type="entry name" value="WH-like_DNA-bd_sf"/>
</dbReference>
<dbReference type="PANTHER" id="PTHR44688:SF16">
    <property type="entry name" value="DNA-BINDING TRANSCRIPTIONAL ACTIVATOR DEVR_DOSR"/>
    <property type="match status" value="1"/>
</dbReference>
<dbReference type="CDD" id="cd06170">
    <property type="entry name" value="LuxR_C_like"/>
    <property type="match status" value="1"/>
</dbReference>
<sequence>MLLEGLAGLVGRPELTDREVGAIVEATVRPLLHFDRLVVFSFRRDERPLHLFSTFSGDERKILVDLYQSGHYLLDPFYQASRERKWGLYRMQELAPDRFYKSEYYRKYYAKTGLVGEVAFLIPAGNDICVCVSFMRNDNSSQFRQHELSRLKVAEALIVRIVQWYWKGLDRLFDSRSEAGSRRRAGNRSLQADDVAWTDLRLTHREKEIIELVLQGHSSESIGLRLAIATGTVKVHRRNIYRKLGISSQTQLLSRYLSAIRSQPKPPE</sequence>
<organism evidence="5 6">
    <name type="scientific">Shinella pollutisoli</name>
    <dbReference type="NCBI Taxonomy" id="2250594"/>
    <lineage>
        <taxon>Bacteria</taxon>
        <taxon>Pseudomonadati</taxon>
        <taxon>Pseudomonadota</taxon>
        <taxon>Alphaproteobacteria</taxon>
        <taxon>Hyphomicrobiales</taxon>
        <taxon>Rhizobiaceae</taxon>
        <taxon>Shinella</taxon>
    </lineage>
</organism>